<organism evidence="1 2">
    <name type="scientific">Slackia exigua (strain ATCC 700122 / DSM 15923 / CIP 105133 / JCM 11022 / KCTC 5966 / S-7)</name>
    <dbReference type="NCBI Taxonomy" id="649764"/>
    <lineage>
        <taxon>Bacteria</taxon>
        <taxon>Bacillati</taxon>
        <taxon>Actinomycetota</taxon>
        <taxon>Coriobacteriia</taxon>
        <taxon>Eggerthellales</taxon>
        <taxon>Eggerthellaceae</taxon>
        <taxon>Slackia</taxon>
    </lineage>
</organism>
<dbReference type="HOGENOM" id="CLU_3122712_0_0_11"/>
<dbReference type="AlphaFoldDB" id="D0WH37"/>
<gene>
    <name evidence="1" type="ORF">HMPREF0762_01303</name>
</gene>
<reference evidence="1" key="1">
    <citation type="submission" date="2009-10" db="EMBL/GenBank/DDBJ databases">
        <authorList>
            <person name="Weinstock G."/>
            <person name="Sodergren E."/>
            <person name="Clifton S."/>
            <person name="Fulton L."/>
            <person name="Fulton B."/>
            <person name="Courtney L."/>
            <person name="Fronick C."/>
            <person name="Harrison M."/>
            <person name="Strong C."/>
            <person name="Farmer C."/>
            <person name="Delahaunty K."/>
            <person name="Markovic C."/>
            <person name="Hall O."/>
            <person name="Minx P."/>
            <person name="Tomlinson C."/>
            <person name="Mitreva M."/>
            <person name="Nelson J."/>
            <person name="Hou S."/>
            <person name="Wollam A."/>
            <person name="Pepin K.H."/>
            <person name="Johnson M."/>
            <person name="Bhonagiri V."/>
            <person name="Nash W.E."/>
            <person name="Warren W."/>
            <person name="Chinwalla A."/>
            <person name="Mardis E.R."/>
            <person name="Wilson R.K."/>
        </authorList>
    </citation>
    <scope>NUCLEOTIDE SEQUENCE [LARGE SCALE GENOMIC DNA]</scope>
    <source>
        <strain evidence="1">ATCC 700122</strain>
    </source>
</reference>
<dbReference type="EMBL" id="ACUX02000007">
    <property type="protein sequence ID" value="EEZ61225.1"/>
    <property type="molecule type" value="Genomic_DNA"/>
</dbReference>
<comment type="caution">
    <text evidence="1">The sequence shown here is derived from an EMBL/GenBank/DDBJ whole genome shotgun (WGS) entry which is preliminary data.</text>
</comment>
<dbReference type="RefSeq" id="WP_006362557.1">
    <property type="nucleotide sequence ID" value="NZ_GG700630.1"/>
</dbReference>
<dbReference type="GeneID" id="85008456"/>
<keyword evidence="2" id="KW-1185">Reference proteome</keyword>
<sequence length="50" mass="5496">MDEPFYLPDAQKTERHSALEAAARAKRFATFATAAEVERFVAPGAIEASR</sequence>
<protein>
    <submittedName>
        <fullName evidence="1">Uncharacterized protein</fullName>
    </submittedName>
</protein>
<evidence type="ECO:0000313" key="1">
    <source>
        <dbReference type="EMBL" id="EEZ61225.1"/>
    </source>
</evidence>
<accession>D0WH37</accession>
<proteinExistence type="predicted"/>
<name>D0WH37_SLAES</name>
<evidence type="ECO:0000313" key="2">
    <source>
        <dbReference type="Proteomes" id="UP000006001"/>
    </source>
</evidence>
<dbReference type="Proteomes" id="UP000006001">
    <property type="component" value="Unassembled WGS sequence"/>
</dbReference>